<dbReference type="InterPro" id="IPR051539">
    <property type="entry name" value="T4SS-coupling_protein"/>
</dbReference>
<evidence type="ECO:0000256" key="3">
    <source>
        <dbReference type="ARBA" id="ARBA00022692"/>
    </source>
</evidence>
<evidence type="ECO:0000313" key="9">
    <source>
        <dbReference type="Proteomes" id="UP000322454"/>
    </source>
</evidence>
<comment type="caution">
    <text evidence="8">The sequence shown here is derived from an EMBL/GenBank/DDBJ whole genome shotgun (WGS) entry which is preliminary data.</text>
</comment>
<dbReference type="CDD" id="cd01127">
    <property type="entry name" value="TrwB_TraG_TraD_VirD4"/>
    <property type="match status" value="1"/>
</dbReference>
<evidence type="ECO:0000256" key="4">
    <source>
        <dbReference type="ARBA" id="ARBA00022989"/>
    </source>
</evidence>
<evidence type="ECO:0000259" key="7">
    <source>
        <dbReference type="Pfam" id="PF10412"/>
    </source>
</evidence>
<dbReference type="EMBL" id="SHMQ01000002">
    <property type="protein sequence ID" value="RZV40268.1"/>
    <property type="molecule type" value="Genomic_DNA"/>
</dbReference>
<accession>A0A520XGE3</accession>
<organism evidence="8 9">
    <name type="scientific">Candidatus Acidulodesulfobacterium acidiphilum</name>
    <dbReference type="NCBI Taxonomy" id="2597224"/>
    <lineage>
        <taxon>Bacteria</taxon>
        <taxon>Deltaproteobacteria</taxon>
        <taxon>Candidatus Acidulodesulfobacterales</taxon>
        <taxon>Candidatus Acidulodesulfobacterium</taxon>
    </lineage>
</organism>
<sequence>MKSRIEIKTVDGIMSLPPNTETKHTLAVGATGAGKTQLIEQYVDNLIQRGDKGVILDLKGEFTAKFYRPGVDFILNPLDQRSVKWTISNDINFNLLKADAEVISNSLINDLSAQSENEKFFLQSAKNVLRALIYFTYASGFKLNSDLNKKIFSGYEDIKSMLEAVKATDSLSALGDKPSPQSDGVLATAHVWSRAIDLLSNMDGDFSIENWIKNGEGLIFLNASQKYQNIVSPVARFFIDFLLNILLGLGQDLERRIFIILDEFQNLSAIPSLLTILTLGRSAGASVIAGTQDFGLIDQKYSQNAKTTLLNAMNTLFLLRIIEPNTAEYLSKAMGESEVEDYTTSSSLSMDENWDRINIQSNRRNERLVMPIDLSSLGDLEFYFKNKKYMAKSKLKLTIRKNKQPAFLPISQEISVNKEQETIPADSSEQKTEQKTQENEKTLF</sequence>
<reference evidence="8 9" key="1">
    <citation type="submission" date="2019-01" db="EMBL/GenBank/DDBJ databases">
        <title>Insights into ecological role of a new deltaproteobacterial order Candidatus Sinidesulfobacterales (Sva0485) by metagenomics and metatranscriptomics.</title>
        <authorList>
            <person name="Tan S."/>
            <person name="Liu J."/>
            <person name="Fang Y."/>
            <person name="Hedlund B."/>
            <person name="Lian Z.-H."/>
            <person name="Huang L.-Y."/>
            <person name="Li J.-T."/>
            <person name="Huang L.-N."/>
            <person name="Li W.-J."/>
            <person name="Jiang H.-C."/>
            <person name="Dong H.-L."/>
            <person name="Shu W.-S."/>
        </authorList>
    </citation>
    <scope>NUCLEOTIDE SEQUENCE [LARGE SCALE GENOMIC DNA]</scope>
    <source>
        <strain evidence="8">AP4</strain>
    </source>
</reference>
<feature type="domain" description="Type IV secretion system coupling protein TraD DNA-binding" evidence="7">
    <location>
        <begin position="12"/>
        <end position="396"/>
    </location>
</feature>
<name>A0A520XGE3_9DELT</name>
<gene>
    <name evidence="8" type="ORF">EVJ48_01880</name>
</gene>
<keyword evidence="2" id="KW-1003">Cell membrane</keyword>
<evidence type="ECO:0000313" key="8">
    <source>
        <dbReference type="EMBL" id="RZV40268.1"/>
    </source>
</evidence>
<keyword evidence="3" id="KW-0812">Transmembrane</keyword>
<dbReference type="InterPro" id="IPR027417">
    <property type="entry name" value="P-loop_NTPase"/>
</dbReference>
<proteinExistence type="predicted"/>
<keyword evidence="4" id="KW-1133">Transmembrane helix</keyword>
<evidence type="ECO:0000256" key="1">
    <source>
        <dbReference type="ARBA" id="ARBA00004651"/>
    </source>
</evidence>
<dbReference type="Proteomes" id="UP000322454">
    <property type="component" value="Unassembled WGS sequence"/>
</dbReference>
<feature type="compositionally biased region" description="Basic and acidic residues" evidence="6">
    <location>
        <begin position="428"/>
        <end position="444"/>
    </location>
</feature>
<evidence type="ECO:0000256" key="6">
    <source>
        <dbReference type="SAM" id="MobiDB-lite"/>
    </source>
</evidence>
<dbReference type="PANTHER" id="PTHR37937">
    <property type="entry name" value="CONJUGATIVE TRANSFER: DNA TRANSPORT"/>
    <property type="match status" value="1"/>
</dbReference>
<comment type="subcellular location">
    <subcellularLocation>
        <location evidence="1">Cell membrane</location>
        <topology evidence="1">Multi-pass membrane protein</topology>
    </subcellularLocation>
</comment>
<dbReference type="Pfam" id="PF10412">
    <property type="entry name" value="TrwB_AAD_bind"/>
    <property type="match status" value="1"/>
</dbReference>
<evidence type="ECO:0000256" key="5">
    <source>
        <dbReference type="ARBA" id="ARBA00023136"/>
    </source>
</evidence>
<feature type="region of interest" description="Disordered" evidence="6">
    <location>
        <begin position="418"/>
        <end position="444"/>
    </location>
</feature>
<dbReference type="Gene3D" id="3.40.50.300">
    <property type="entry name" value="P-loop containing nucleotide triphosphate hydrolases"/>
    <property type="match status" value="2"/>
</dbReference>
<dbReference type="GO" id="GO:0005886">
    <property type="term" value="C:plasma membrane"/>
    <property type="evidence" value="ECO:0007669"/>
    <property type="project" value="UniProtKB-SubCell"/>
</dbReference>
<protein>
    <submittedName>
        <fullName evidence="8">DUF87 domain-containing protein</fullName>
    </submittedName>
</protein>
<dbReference type="SUPFAM" id="SSF52540">
    <property type="entry name" value="P-loop containing nucleoside triphosphate hydrolases"/>
    <property type="match status" value="1"/>
</dbReference>
<evidence type="ECO:0000256" key="2">
    <source>
        <dbReference type="ARBA" id="ARBA00022475"/>
    </source>
</evidence>
<dbReference type="InterPro" id="IPR019476">
    <property type="entry name" value="T4SS_TraD_DNA-bd"/>
</dbReference>
<dbReference type="AlphaFoldDB" id="A0A520XGE3"/>
<dbReference type="PANTHER" id="PTHR37937:SF1">
    <property type="entry name" value="CONJUGATIVE TRANSFER: DNA TRANSPORT"/>
    <property type="match status" value="1"/>
</dbReference>
<keyword evidence="5" id="KW-0472">Membrane</keyword>